<dbReference type="GO" id="GO:0006302">
    <property type="term" value="P:double-strand break repair"/>
    <property type="evidence" value="ECO:0007669"/>
    <property type="project" value="TreeGrafter"/>
</dbReference>
<reference evidence="12 13" key="1">
    <citation type="journal article" date="2015" name="Nature">
        <title>rRNA introns, odd ribosomes, and small enigmatic genomes across a large radiation of phyla.</title>
        <authorList>
            <person name="Brown C.T."/>
            <person name="Hug L.A."/>
            <person name="Thomas B.C."/>
            <person name="Sharon I."/>
            <person name="Castelle C.J."/>
            <person name="Singh A."/>
            <person name="Wilkins M.J."/>
            <person name="Williams K.H."/>
            <person name="Banfield J.F."/>
        </authorList>
    </citation>
    <scope>NUCLEOTIDE SEQUENCE [LARGE SCALE GENOMIC DNA]</scope>
</reference>
<accession>A0A0G0W1R3</accession>
<comment type="similarity">
    <text evidence="2 9 10">Belongs to the RecF family.</text>
</comment>
<evidence type="ECO:0000259" key="11">
    <source>
        <dbReference type="Pfam" id="PF02463"/>
    </source>
</evidence>
<dbReference type="InterPro" id="IPR042174">
    <property type="entry name" value="RecF_2"/>
</dbReference>
<evidence type="ECO:0000256" key="2">
    <source>
        <dbReference type="ARBA" id="ARBA00008016"/>
    </source>
</evidence>
<dbReference type="InterPro" id="IPR027417">
    <property type="entry name" value="P-loop_NTPase"/>
</dbReference>
<keyword evidence="9 10" id="KW-0234">DNA repair</keyword>
<evidence type="ECO:0000256" key="9">
    <source>
        <dbReference type="HAMAP-Rule" id="MF_00365"/>
    </source>
</evidence>
<keyword evidence="6 9" id="KW-0547">Nucleotide-binding</keyword>
<sequence>MKILELRLTNFRNHKKLSLGLDHEIVLLTGPNGAGKTNILEAIYALSTGKSIKARYDRDMINYTARFTTAGADIENSSGKYLLEMQVIKNDDSSNISSKKTKVNKVPKSLVSFSGIFNSVMFSPEDLNIITGSPSERRRYMDAILVQTDKNYKRNTSAYLKAVRQRNKILEKIAEENRGWDEIGYWTKKCLEHGVYIQEQRDKLFYYFNKKLPGAVEKLNGKDTEVEIKYLKNEISEERLKKHEDHEVHAKTTLVGPHRDDFSVFHKNHNLAEFGSRGEQRSIMLALKLCEINYIEQENDERPVLLLDDIFSELDENHRSSVFNILEQQQTIITSTEPPDFLSGKSNAHEIKVL</sequence>
<dbReference type="GO" id="GO:0005737">
    <property type="term" value="C:cytoplasm"/>
    <property type="evidence" value="ECO:0007669"/>
    <property type="project" value="UniProtKB-SubCell"/>
</dbReference>
<dbReference type="PROSITE" id="PS00617">
    <property type="entry name" value="RECF_1"/>
    <property type="match status" value="1"/>
</dbReference>
<dbReference type="PATRIC" id="fig|1619131.3.peg.692"/>
<evidence type="ECO:0000256" key="4">
    <source>
        <dbReference type="ARBA" id="ARBA00022490"/>
    </source>
</evidence>
<dbReference type="Pfam" id="PF02463">
    <property type="entry name" value="SMC_N"/>
    <property type="match status" value="1"/>
</dbReference>
<keyword evidence="9 10" id="KW-0227">DNA damage</keyword>
<evidence type="ECO:0000256" key="10">
    <source>
        <dbReference type="RuleBase" id="RU000578"/>
    </source>
</evidence>
<dbReference type="GO" id="GO:0000731">
    <property type="term" value="P:DNA synthesis involved in DNA repair"/>
    <property type="evidence" value="ECO:0007669"/>
    <property type="project" value="TreeGrafter"/>
</dbReference>
<protein>
    <recommendedName>
        <fullName evidence="3 9">DNA replication and repair protein RecF</fullName>
    </recommendedName>
</protein>
<keyword evidence="4 9" id="KW-0963">Cytoplasm</keyword>
<comment type="function">
    <text evidence="9 10">The RecF protein is involved in DNA metabolism; it is required for DNA replication and normal SOS inducibility. RecF binds preferentially to single-stranded, linear DNA. It also seems to bind ATP.</text>
</comment>
<evidence type="ECO:0000256" key="7">
    <source>
        <dbReference type="ARBA" id="ARBA00022840"/>
    </source>
</evidence>
<feature type="binding site" evidence="9">
    <location>
        <begin position="30"/>
        <end position="37"/>
    </location>
    <ligand>
        <name>ATP</name>
        <dbReference type="ChEBI" id="CHEBI:30616"/>
    </ligand>
</feature>
<evidence type="ECO:0000256" key="6">
    <source>
        <dbReference type="ARBA" id="ARBA00022741"/>
    </source>
</evidence>
<dbReference type="SUPFAM" id="SSF52540">
    <property type="entry name" value="P-loop containing nucleoside triphosphate hydrolases"/>
    <property type="match status" value="1"/>
</dbReference>
<evidence type="ECO:0000256" key="1">
    <source>
        <dbReference type="ARBA" id="ARBA00004496"/>
    </source>
</evidence>
<dbReference type="PANTHER" id="PTHR32182">
    <property type="entry name" value="DNA REPLICATION AND REPAIR PROTEIN RECF"/>
    <property type="match status" value="1"/>
</dbReference>
<dbReference type="Gene3D" id="1.20.1050.90">
    <property type="entry name" value="RecF/RecN/SMC, N-terminal domain"/>
    <property type="match status" value="1"/>
</dbReference>
<dbReference type="PANTHER" id="PTHR32182:SF0">
    <property type="entry name" value="DNA REPLICATION AND REPAIR PROTEIN RECF"/>
    <property type="match status" value="1"/>
</dbReference>
<dbReference type="GO" id="GO:0005524">
    <property type="term" value="F:ATP binding"/>
    <property type="evidence" value="ECO:0007669"/>
    <property type="project" value="UniProtKB-UniRule"/>
</dbReference>
<evidence type="ECO:0000313" key="12">
    <source>
        <dbReference type="EMBL" id="KKS05877.1"/>
    </source>
</evidence>
<comment type="subcellular location">
    <subcellularLocation>
        <location evidence="1 9 10">Cytoplasm</location>
    </subcellularLocation>
</comment>
<dbReference type="AlphaFoldDB" id="A0A0G0W1R3"/>
<dbReference type="PROSITE" id="PS00618">
    <property type="entry name" value="RECF_2"/>
    <property type="match status" value="1"/>
</dbReference>
<gene>
    <name evidence="9" type="primary">recF</name>
    <name evidence="12" type="ORF">UU59_C0039G0003</name>
</gene>
<dbReference type="NCBIfam" id="TIGR00611">
    <property type="entry name" value="recf"/>
    <property type="match status" value="1"/>
</dbReference>
<keyword evidence="9 10" id="KW-0742">SOS response</keyword>
<name>A0A0G0W1R3_UNCKA</name>
<dbReference type="GO" id="GO:0006260">
    <property type="term" value="P:DNA replication"/>
    <property type="evidence" value="ECO:0007669"/>
    <property type="project" value="UniProtKB-UniRule"/>
</dbReference>
<dbReference type="InterPro" id="IPR018078">
    <property type="entry name" value="DNA-binding_RecF_CS"/>
</dbReference>
<evidence type="ECO:0000256" key="8">
    <source>
        <dbReference type="ARBA" id="ARBA00023125"/>
    </source>
</evidence>
<dbReference type="EMBL" id="LCBF01000039">
    <property type="protein sequence ID" value="KKS05877.1"/>
    <property type="molecule type" value="Genomic_DNA"/>
</dbReference>
<dbReference type="HAMAP" id="MF_00365">
    <property type="entry name" value="RecF"/>
    <property type="match status" value="1"/>
</dbReference>
<organism evidence="12 13">
    <name type="scientific">candidate division WWE3 bacterium GW2011_GWE1_41_27</name>
    <dbReference type="NCBI Taxonomy" id="1619131"/>
    <lineage>
        <taxon>Bacteria</taxon>
        <taxon>Katanobacteria</taxon>
    </lineage>
</organism>
<keyword evidence="7 9" id="KW-0067">ATP-binding</keyword>
<comment type="caution">
    <text evidence="12">The sequence shown here is derived from an EMBL/GenBank/DDBJ whole genome shotgun (WGS) entry which is preliminary data.</text>
</comment>
<dbReference type="InterPro" id="IPR003395">
    <property type="entry name" value="RecF/RecN/SMC_N"/>
</dbReference>
<dbReference type="Proteomes" id="UP000034544">
    <property type="component" value="Unassembled WGS sequence"/>
</dbReference>
<dbReference type="GO" id="GO:0003697">
    <property type="term" value="F:single-stranded DNA binding"/>
    <property type="evidence" value="ECO:0007669"/>
    <property type="project" value="UniProtKB-UniRule"/>
</dbReference>
<dbReference type="InterPro" id="IPR001238">
    <property type="entry name" value="DNA-binding_RecF"/>
</dbReference>
<keyword evidence="8 9" id="KW-0238">DNA-binding</keyword>
<keyword evidence="5 9" id="KW-0235">DNA replication</keyword>
<dbReference type="GO" id="GO:0009432">
    <property type="term" value="P:SOS response"/>
    <property type="evidence" value="ECO:0007669"/>
    <property type="project" value="UniProtKB-UniRule"/>
</dbReference>
<evidence type="ECO:0000256" key="3">
    <source>
        <dbReference type="ARBA" id="ARBA00020170"/>
    </source>
</evidence>
<dbReference type="Gene3D" id="3.40.50.300">
    <property type="entry name" value="P-loop containing nucleotide triphosphate hydrolases"/>
    <property type="match status" value="1"/>
</dbReference>
<evidence type="ECO:0000256" key="5">
    <source>
        <dbReference type="ARBA" id="ARBA00022705"/>
    </source>
</evidence>
<feature type="domain" description="RecF/RecN/SMC N-terminal" evidence="11">
    <location>
        <begin position="3"/>
        <end position="337"/>
    </location>
</feature>
<evidence type="ECO:0000313" key="13">
    <source>
        <dbReference type="Proteomes" id="UP000034544"/>
    </source>
</evidence>
<proteinExistence type="inferred from homology"/>